<dbReference type="PROSITE" id="PS51186">
    <property type="entry name" value="GNAT"/>
    <property type="match status" value="1"/>
</dbReference>
<organism evidence="2 3">
    <name type="scientific">Enterococcus wangshanyuanii</name>
    <dbReference type="NCBI Taxonomy" id="2005703"/>
    <lineage>
        <taxon>Bacteria</taxon>
        <taxon>Bacillati</taxon>
        <taxon>Bacillota</taxon>
        <taxon>Bacilli</taxon>
        <taxon>Lactobacillales</taxon>
        <taxon>Enterococcaceae</taxon>
        <taxon>Enterococcus</taxon>
    </lineage>
</organism>
<protein>
    <submittedName>
        <fullName evidence="2">N-acetyltransferase</fullName>
    </submittedName>
</protein>
<dbReference type="Pfam" id="PF13302">
    <property type="entry name" value="Acetyltransf_3"/>
    <property type="match status" value="1"/>
</dbReference>
<dbReference type="EMBL" id="BMKI01000002">
    <property type="protein sequence ID" value="GGC87651.1"/>
    <property type="molecule type" value="Genomic_DNA"/>
</dbReference>
<feature type="domain" description="N-acetyltransferase" evidence="1">
    <location>
        <begin position="16"/>
        <end position="162"/>
    </location>
</feature>
<keyword evidence="3" id="KW-1185">Reference proteome</keyword>
<reference evidence="3" key="1">
    <citation type="journal article" date="2019" name="Int. J. Syst. Evol. Microbiol.">
        <title>The Global Catalogue of Microorganisms (GCM) 10K type strain sequencing project: providing services to taxonomists for standard genome sequencing and annotation.</title>
        <authorList>
            <consortium name="The Broad Institute Genomics Platform"/>
            <consortium name="The Broad Institute Genome Sequencing Center for Infectious Disease"/>
            <person name="Wu L."/>
            <person name="Ma J."/>
        </authorList>
    </citation>
    <scope>NUCLEOTIDE SEQUENCE [LARGE SCALE GENOMIC DNA]</scope>
    <source>
        <strain evidence="3">CGMCC 1.15942</strain>
    </source>
</reference>
<comment type="caution">
    <text evidence="2">The sequence shown here is derived from an EMBL/GenBank/DDBJ whole genome shotgun (WGS) entry which is preliminary data.</text>
</comment>
<gene>
    <name evidence="2" type="ORF">GCM10011573_16610</name>
</gene>
<sequence>MKNAITLHFYATADYLLYAQLSQDIRVMRYITEKAETDTEAAENFQKILDYNTAHNDHTGYYKVYDQSTYLGFAKLSWDEKKRIEIGYMLLPEYWGRGYAHQIITALLSKITQSNKLSQAVVYAIIDPNNGASRHLLQKHHFEAVWLGIEEGLPSEHLIWKP</sequence>
<dbReference type="PANTHER" id="PTHR43792">
    <property type="entry name" value="GNAT FAMILY, PUTATIVE (AFU_ORTHOLOGUE AFUA_3G00765)-RELATED-RELATED"/>
    <property type="match status" value="1"/>
</dbReference>
<dbReference type="PANTHER" id="PTHR43792:SF1">
    <property type="entry name" value="N-ACETYLTRANSFERASE DOMAIN-CONTAINING PROTEIN"/>
    <property type="match status" value="1"/>
</dbReference>
<dbReference type="Proteomes" id="UP000630615">
    <property type="component" value="Unassembled WGS sequence"/>
</dbReference>
<evidence type="ECO:0000313" key="2">
    <source>
        <dbReference type="EMBL" id="GGC87651.1"/>
    </source>
</evidence>
<dbReference type="Gene3D" id="3.40.630.30">
    <property type="match status" value="1"/>
</dbReference>
<dbReference type="InterPro" id="IPR051531">
    <property type="entry name" value="N-acetyltransferase"/>
</dbReference>
<accession>A0ABQ1NYF3</accession>
<evidence type="ECO:0000313" key="3">
    <source>
        <dbReference type="Proteomes" id="UP000630615"/>
    </source>
</evidence>
<dbReference type="RefSeq" id="WP_088269525.1">
    <property type="nucleotide sequence ID" value="NZ_BMKI01000002.1"/>
</dbReference>
<proteinExistence type="predicted"/>
<dbReference type="InterPro" id="IPR016181">
    <property type="entry name" value="Acyl_CoA_acyltransferase"/>
</dbReference>
<dbReference type="InterPro" id="IPR000182">
    <property type="entry name" value="GNAT_dom"/>
</dbReference>
<dbReference type="SUPFAM" id="SSF55729">
    <property type="entry name" value="Acyl-CoA N-acyltransferases (Nat)"/>
    <property type="match status" value="1"/>
</dbReference>
<name>A0ABQ1NYF3_9ENTE</name>
<evidence type="ECO:0000259" key="1">
    <source>
        <dbReference type="PROSITE" id="PS51186"/>
    </source>
</evidence>